<dbReference type="InterPro" id="IPR001138">
    <property type="entry name" value="Zn2Cys6_DnaBD"/>
</dbReference>
<accession>A0A1E4TJI6</accession>
<dbReference type="GO" id="GO:0003677">
    <property type="term" value="F:DNA binding"/>
    <property type="evidence" value="ECO:0007669"/>
    <property type="project" value="InterPro"/>
</dbReference>
<dbReference type="EMBL" id="KV453841">
    <property type="protein sequence ID" value="ODV91903.1"/>
    <property type="molecule type" value="Genomic_DNA"/>
</dbReference>
<feature type="domain" description="Zn(2)-C6 fungal-type" evidence="7">
    <location>
        <begin position="37"/>
        <end position="66"/>
    </location>
</feature>
<organism evidence="8 9">
    <name type="scientific">Tortispora caseinolytica NRRL Y-17796</name>
    <dbReference type="NCBI Taxonomy" id="767744"/>
    <lineage>
        <taxon>Eukaryota</taxon>
        <taxon>Fungi</taxon>
        <taxon>Dikarya</taxon>
        <taxon>Ascomycota</taxon>
        <taxon>Saccharomycotina</taxon>
        <taxon>Trigonopsidomycetes</taxon>
        <taxon>Trigonopsidales</taxon>
        <taxon>Trigonopsidaceae</taxon>
        <taxon>Tortispora</taxon>
    </lineage>
</organism>
<dbReference type="CDD" id="cd00067">
    <property type="entry name" value="GAL4"/>
    <property type="match status" value="1"/>
</dbReference>
<keyword evidence="6" id="KW-0812">Transmembrane</keyword>
<dbReference type="Proteomes" id="UP000095023">
    <property type="component" value="Unassembled WGS sequence"/>
</dbReference>
<evidence type="ECO:0000313" key="8">
    <source>
        <dbReference type="EMBL" id="ODV91903.1"/>
    </source>
</evidence>
<feature type="transmembrane region" description="Helical" evidence="6">
    <location>
        <begin position="467"/>
        <end position="493"/>
    </location>
</feature>
<keyword evidence="3" id="KW-0804">Transcription</keyword>
<keyword evidence="6" id="KW-0472">Membrane</keyword>
<evidence type="ECO:0000256" key="6">
    <source>
        <dbReference type="SAM" id="Phobius"/>
    </source>
</evidence>
<gene>
    <name evidence="8" type="ORF">CANCADRAFT_78816</name>
</gene>
<dbReference type="CDD" id="cd12148">
    <property type="entry name" value="fungal_TF_MHR"/>
    <property type="match status" value="1"/>
</dbReference>
<protein>
    <recommendedName>
        <fullName evidence="7">Zn(2)-C6 fungal-type domain-containing protein</fullName>
    </recommendedName>
</protein>
<evidence type="ECO:0000256" key="2">
    <source>
        <dbReference type="ARBA" id="ARBA00023015"/>
    </source>
</evidence>
<proteinExistence type="predicted"/>
<dbReference type="SUPFAM" id="SSF57701">
    <property type="entry name" value="Zn2/Cys6 DNA-binding domain"/>
    <property type="match status" value="1"/>
</dbReference>
<keyword evidence="6" id="KW-1133">Transmembrane helix</keyword>
<dbReference type="InterPro" id="IPR007219">
    <property type="entry name" value="XnlR_reg_dom"/>
</dbReference>
<dbReference type="GO" id="GO:0008270">
    <property type="term" value="F:zinc ion binding"/>
    <property type="evidence" value="ECO:0007669"/>
    <property type="project" value="InterPro"/>
</dbReference>
<keyword evidence="9" id="KW-1185">Reference proteome</keyword>
<dbReference type="SMART" id="SM00906">
    <property type="entry name" value="Fungal_trans"/>
    <property type="match status" value="1"/>
</dbReference>
<dbReference type="GO" id="GO:0000981">
    <property type="term" value="F:DNA-binding transcription factor activity, RNA polymerase II-specific"/>
    <property type="evidence" value="ECO:0007669"/>
    <property type="project" value="InterPro"/>
</dbReference>
<evidence type="ECO:0000256" key="3">
    <source>
        <dbReference type="ARBA" id="ARBA00023163"/>
    </source>
</evidence>
<keyword evidence="1" id="KW-0479">Metal-binding</keyword>
<dbReference type="Pfam" id="PF04082">
    <property type="entry name" value="Fungal_trans"/>
    <property type="match status" value="1"/>
</dbReference>
<name>A0A1E4TJI6_9ASCO</name>
<dbReference type="OrthoDB" id="3364175at2759"/>
<dbReference type="PROSITE" id="PS00463">
    <property type="entry name" value="ZN2_CY6_FUNGAL_1"/>
    <property type="match status" value="1"/>
</dbReference>
<dbReference type="PROSITE" id="PS50048">
    <property type="entry name" value="ZN2_CY6_FUNGAL_2"/>
    <property type="match status" value="1"/>
</dbReference>
<evidence type="ECO:0000313" key="9">
    <source>
        <dbReference type="Proteomes" id="UP000095023"/>
    </source>
</evidence>
<feature type="compositionally biased region" description="Polar residues" evidence="5">
    <location>
        <begin position="76"/>
        <end position="117"/>
    </location>
</feature>
<feature type="region of interest" description="Disordered" evidence="5">
    <location>
        <begin position="1"/>
        <end position="29"/>
    </location>
</feature>
<feature type="transmembrane region" description="Helical" evidence="6">
    <location>
        <begin position="540"/>
        <end position="561"/>
    </location>
</feature>
<dbReference type="PANTHER" id="PTHR47424:SF6">
    <property type="entry name" value="PROLINE UTILIZATION TRANS-ACTIVATOR"/>
    <property type="match status" value="1"/>
</dbReference>
<evidence type="ECO:0000256" key="4">
    <source>
        <dbReference type="ARBA" id="ARBA00023242"/>
    </source>
</evidence>
<keyword evidence="2" id="KW-0805">Transcription regulation</keyword>
<evidence type="ECO:0000259" key="7">
    <source>
        <dbReference type="PROSITE" id="PS50048"/>
    </source>
</evidence>
<dbReference type="InterPro" id="IPR051127">
    <property type="entry name" value="Fungal_SecMet_Regulators"/>
</dbReference>
<dbReference type="Pfam" id="PF00172">
    <property type="entry name" value="Zn_clus"/>
    <property type="match status" value="1"/>
</dbReference>
<dbReference type="SMART" id="SM00066">
    <property type="entry name" value="GAL4"/>
    <property type="match status" value="1"/>
</dbReference>
<dbReference type="PANTHER" id="PTHR47424">
    <property type="entry name" value="REGULATORY PROTEIN GAL4"/>
    <property type="match status" value="1"/>
</dbReference>
<reference evidence="9" key="1">
    <citation type="submission" date="2016-02" db="EMBL/GenBank/DDBJ databases">
        <title>Comparative genomics of biotechnologically important yeasts.</title>
        <authorList>
            <consortium name="DOE Joint Genome Institute"/>
            <person name="Riley R."/>
            <person name="Haridas S."/>
            <person name="Wolfe K.H."/>
            <person name="Lopes M.R."/>
            <person name="Hittinger C.T."/>
            <person name="Goker M."/>
            <person name="Salamov A."/>
            <person name="Wisecaver J."/>
            <person name="Long T.M."/>
            <person name="Aerts A.L."/>
            <person name="Barry K."/>
            <person name="Choi C."/>
            <person name="Clum A."/>
            <person name="Coughlan A.Y."/>
            <person name="Deshpande S."/>
            <person name="Douglass A.P."/>
            <person name="Hanson S.J."/>
            <person name="Klenk H.-P."/>
            <person name="Labutti K."/>
            <person name="Lapidus A."/>
            <person name="Lindquist E."/>
            <person name="Lipzen A."/>
            <person name="Meier-Kolthoff J.P."/>
            <person name="Ohm R.A."/>
            <person name="Otillar R.P."/>
            <person name="Pangilinan J."/>
            <person name="Peng Y."/>
            <person name="Rokas A."/>
            <person name="Rosa C.A."/>
            <person name="Scheuner C."/>
            <person name="Sibirny A.A."/>
            <person name="Slot J.C."/>
            <person name="Stielow J.B."/>
            <person name="Sun H."/>
            <person name="Kurtzman C.P."/>
            <person name="Blackwell M."/>
            <person name="Jeffries T.W."/>
            <person name="Grigoriev I.V."/>
        </authorList>
    </citation>
    <scope>NUCLEOTIDE SEQUENCE [LARGE SCALE GENOMIC DNA]</scope>
    <source>
        <strain evidence="9">NRRL Y-17796</strain>
    </source>
</reference>
<dbReference type="Gene3D" id="4.10.240.10">
    <property type="entry name" value="Zn(2)-C6 fungal-type DNA-binding domain"/>
    <property type="match status" value="1"/>
</dbReference>
<dbReference type="GO" id="GO:0006351">
    <property type="term" value="P:DNA-templated transcription"/>
    <property type="evidence" value="ECO:0007669"/>
    <property type="project" value="InterPro"/>
</dbReference>
<sequence length="729" mass="81828">MSHSPTGTLVFKHSDKQKTKKRKPAVDPAHRKRIAVACENCKRRKQKCDGRSPCSICSHRHVECVYPPSDRVNYTPPLTNDTPADGKTSSQSESPLTEANHSNALPDTSASTQTTKAAESTLQAVDFNYNGLLTDHSGKIRYVGESSIHSILQRARVLFRNRIAQSAFTEDPLQFTLMDGPPHHPSPIPLQLPPKLVCDLFLLMYKKKIAKVISILDLNVFIAEINLLYESPMTASKSTLTKAHLVFAIGSHVCNVHFKKLHRPCPKIVELRSKYGPQVFESSLYFESAMGMMPEAAEDGSIAWVEAYMLASVYYELLCKRNAVWFSLGCAIRLAQALGLSRKAINDSLELSQALHNRRIWRELFIRETVLSLSLGRPISISLDDWDDMDADIVDPNDSASVQLAKLCTITADICHHVYRLKGISSSDAQKMYKRLSTWSEQLPADMKIETVIQCSKSMNGLNNSNIHMLLTLHLTYLNSIMLLTRPFLYYMIVNRITKTQKYGPDAREAFKKVGQICVRSAMISAGLAEKVFSANREPIYANIIVYYMFSCGICIVLSMVHNENVDPSYTASFELCRKILGFYKSYDLYSERYYKVLTMLYEAVQDADKTGKVSKEESEPSQTLLTPLIDELRDNPTSELSVHFMADIALESQNNISAAQIPSTSSSTSSTNNFIDNDSWKNVSPNSILQDFGQINDFDFLFPTNDLTNSDETWWFSALGPVSTDPSL</sequence>
<evidence type="ECO:0000256" key="5">
    <source>
        <dbReference type="SAM" id="MobiDB-lite"/>
    </source>
</evidence>
<dbReference type="InterPro" id="IPR036864">
    <property type="entry name" value="Zn2-C6_fun-type_DNA-bd_sf"/>
</dbReference>
<dbReference type="AlphaFoldDB" id="A0A1E4TJI6"/>
<feature type="region of interest" description="Disordered" evidence="5">
    <location>
        <begin position="68"/>
        <end position="117"/>
    </location>
</feature>
<evidence type="ECO:0000256" key="1">
    <source>
        <dbReference type="ARBA" id="ARBA00022723"/>
    </source>
</evidence>
<keyword evidence="4" id="KW-0539">Nucleus</keyword>